<dbReference type="EMBL" id="JASNRB020000006">
    <property type="protein sequence ID" value="MFJ1468247.1"/>
    <property type="molecule type" value="Genomic_DNA"/>
</dbReference>
<accession>A0ACC7M898</accession>
<gene>
    <name evidence="1" type="ORF">QPK29_011055</name>
</gene>
<keyword evidence="2" id="KW-1185">Reference proteome</keyword>
<protein>
    <submittedName>
        <fullName evidence="1">Uncharacterized protein</fullName>
    </submittedName>
</protein>
<dbReference type="Proteomes" id="UP001168096">
    <property type="component" value="Unassembled WGS sequence"/>
</dbReference>
<proteinExistence type="predicted"/>
<reference evidence="1" key="1">
    <citation type="submission" date="2024-11" db="EMBL/GenBank/DDBJ databases">
        <title>Description of Massilia orientalis sp. nov., isolated from rhizosphere soil of Ageratina adenophora.</title>
        <authorList>
            <person name="Wang Y."/>
        </authorList>
    </citation>
    <scope>NUCLEOTIDE SEQUENCE</scope>
    <source>
        <strain evidence="1">YIM B02787</strain>
    </source>
</reference>
<organism evidence="1 2">
    <name type="scientific">Massilia orientalis</name>
    <dbReference type="NCBI Taxonomy" id="3050128"/>
    <lineage>
        <taxon>Bacteria</taxon>
        <taxon>Pseudomonadati</taxon>
        <taxon>Pseudomonadota</taxon>
        <taxon>Betaproteobacteria</taxon>
        <taxon>Burkholderiales</taxon>
        <taxon>Oxalobacteraceae</taxon>
        <taxon>Telluria group</taxon>
        <taxon>Massilia</taxon>
    </lineage>
</organism>
<sequence>MTTKNIVECTCTGCGHTLQVACPHCATTSQPAPSGSRQRTDLVTALLVDAVISASAAEGTAYAARTLCENGVPFDVALRVLTRPWHRRYHPVSEMQMQMHTQPADRPDAAAKAVFPH</sequence>
<evidence type="ECO:0000313" key="1">
    <source>
        <dbReference type="EMBL" id="MFJ1468247.1"/>
    </source>
</evidence>
<comment type="caution">
    <text evidence="1">The sequence shown here is derived from an EMBL/GenBank/DDBJ whole genome shotgun (WGS) entry which is preliminary data.</text>
</comment>
<evidence type="ECO:0000313" key="2">
    <source>
        <dbReference type="Proteomes" id="UP001168096"/>
    </source>
</evidence>
<name>A0ACC7M898_9BURK</name>